<comment type="function">
    <text evidence="1">Plays an olfactory role that is not restricted to pheromone sensitivity.</text>
</comment>
<keyword evidence="8 14" id="KW-1133">Transmembrane helix</keyword>
<evidence type="ECO:0000256" key="2">
    <source>
        <dbReference type="ARBA" id="ARBA00004651"/>
    </source>
</evidence>
<dbReference type="EMBL" id="OU895878">
    <property type="protein sequence ID" value="CAG9802895.1"/>
    <property type="molecule type" value="Genomic_DNA"/>
</dbReference>
<feature type="transmembrane region" description="Helical" evidence="14">
    <location>
        <begin position="12"/>
        <end position="34"/>
    </location>
</feature>
<accession>A0A9N9WRZ5</accession>
<protein>
    <recommendedName>
        <fullName evidence="13">Sensory neuron membrane protein 1</fullName>
    </recommendedName>
</protein>
<evidence type="ECO:0000256" key="1">
    <source>
        <dbReference type="ARBA" id="ARBA00003156"/>
    </source>
</evidence>
<evidence type="ECO:0000256" key="12">
    <source>
        <dbReference type="ARBA" id="ARBA00023180"/>
    </source>
</evidence>
<keyword evidence="6 14" id="KW-0812">Transmembrane</keyword>
<evidence type="ECO:0000256" key="5">
    <source>
        <dbReference type="ARBA" id="ARBA00022606"/>
    </source>
</evidence>
<keyword evidence="10" id="KW-1015">Disulfide bond</keyword>
<evidence type="ECO:0000256" key="8">
    <source>
        <dbReference type="ARBA" id="ARBA00022989"/>
    </source>
</evidence>
<dbReference type="GO" id="GO:0005737">
    <property type="term" value="C:cytoplasm"/>
    <property type="evidence" value="ECO:0007669"/>
    <property type="project" value="TreeGrafter"/>
</dbReference>
<evidence type="ECO:0000256" key="14">
    <source>
        <dbReference type="SAM" id="Phobius"/>
    </source>
</evidence>
<comment type="subcellular location">
    <subcellularLocation>
        <location evidence="2">Cell membrane</location>
        <topology evidence="2">Multi-pass membrane protein</topology>
    </subcellularLocation>
</comment>
<keyword evidence="9 14" id="KW-0472">Membrane</keyword>
<keyword evidence="4" id="KW-1003">Cell membrane</keyword>
<dbReference type="GO" id="GO:0005044">
    <property type="term" value="F:scavenger receptor activity"/>
    <property type="evidence" value="ECO:0007669"/>
    <property type="project" value="TreeGrafter"/>
</dbReference>
<keyword evidence="5" id="KW-0716">Sensory transduction</keyword>
<dbReference type="PRINTS" id="PR01609">
    <property type="entry name" value="CD36FAMILY"/>
</dbReference>
<evidence type="ECO:0000256" key="10">
    <source>
        <dbReference type="ARBA" id="ARBA00023157"/>
    </source>
</evidence>
<evidence type="ECO:0000256" key="7">
    <source>
        <dbReference type="ARBA" id="ARBA00022725"/>
    </source>
</evidence>
<evidence type="ECO:0000256" key="6">
    <source>
        <dbReference type="ARBA" id="ARBA00022692"/>
    </source>
</evidence>
<reference evidence="15" key="2">
    <citation type="submission" date="2022-10" db="EMBL/GenBank/DDBJ databases">
        <authorList>
            <consortium name="ENA_rothamsted_submissions"/>
            <consortium name="culmorum"/>
            <person name="King R."/>
        </authorList>
    </citation>
    <scope>NUCLEOTIDE SEQUENCE</scope>
</reference>
<evidence type="ECO:0000313" key="16">
    <source>
        <dbReference type="Proteomes" id="UP001153620"/>
    </source>
</evidence>
<evidence type="ECO:0000256" key="4">
    <source>
        <dbReference type="ARBA" id="ARBA00022475"/>
    </source>
</evidence>
<sequence length="517" mass="57821">MAGFGFLMKYSFKTIAIISVVIIVLASVVGFYLAPMLIDMNLKGLNLKPGSDMRKLWEKTPFPLTFMVYIFNITNPMEVVQGKKPRLQQIGPYVFNEWKSKNVISDDDNEDSVTFDLINTYTFRPDLTHGLTGDEVVTVPHMMLMGGLIAAQRDRPGLLGIVIQAFQQIFEPEGTPFLTTKVMDLLFNGVGVDCNREDLEASIVCPQIANEKNIKKINDTYFTISLFGESNGTSLGKYKVYRGVKDVTKVGQVITFEDSEVSKVFKGDCGKINGTDGTIFAPFHKKKDTFYSFSPVFCRSIGPVYKNEASYNSVPTSVYNIQFGDFKSNPSQHCFCRDGDPEKCPPKGTIDNYACMGVPMIMSKPHFLDADRNLLKAVDGLKPSKKLHDNYLQFEMQSGSPVSVKNRIQFALQIEKIEDFDLMANMEPAIVPIFWIEESLDLPAKITNVMRYGIYLFQTIISIIKYSGIIIGLIGIFFAAYRSFDKSAGTKVNVPIPVIENPLSGVNLQSRASAQKY</sequence>
<reference evidence="15" key="1">
    <citation type="submission" date="2022-01" db="EMBL/GenBank/DDBJ databases">
        <authorList>
            <person name="King R."/>
        </authorList>
    </citation>
    <scope>NUCLEOTIDE SEQUENCE</scope>
</reference>
<evidence type="ECO:0000256" key="9">
    <source>
        <dbReference type="ARBA" id="ARBA00023136"/>
    </source>
</evidence>
<dbReference type="PANTHER" id="PTHR11923">
    <property type="entry name" value="SCAVENGER RECEPTOR CLASS B TYPE-1 SR-B1"/>
    <property type="match status" value="1"/>
</dbReference>
<proteinExistence type="inferred from homology"/>
<dbReference type="Pfam" id="PF01130">
    <property type="entry name" value="CD36"/>
    <property type="match status" value="1"/>
</dbReference>
<keyword evidence="16" id="KW-1185">Reference proteome</keyword>
<dbReference type="InterPro" id="IPR002159">
    <property type="entry name" value="CD36_fam"/>
</dbReference>
<evidence type="ECO:0000256" key="11">
    <source>
        <dbReference type="ARBA" id="ARBA00023170"/>
    </source>
</evidence>
<dbReference type="GO" id="GO:0007608">
    <property type="term" value="P:sensory perception of smell"/>
    <property type="evidence" value="ECO:0007669"/>
    <property type="project" value="UniProtKB-KW"/>
</dbReference>
<dbReference type="AlphaFoldDB" id="A0A9N9WRZ5"/>
<gene>
    <name evidence="15" type="ORF">CHIRRI_LOCUS5800</name>
</gene>
<name>A0A9N9WRZ5_9DIPT</name>
<organism evidence="15 16">
    <name type="scientific">Chironomus riparius</name>
    <dbReference type="NCBI Taxonomy" id="315576"/>
    <lineage>
        <taxon>Eukaryota</taxon>
        <taxon>Metazoa</taxon>
        <taxon>Ecdysozoa</taxon>
        <taxon>Arthropoda</taxon>
        <taxon>Hexapoda</taxon>
        <taxon>Insecta</taxon>
        <taxon>Pterygota</taxon>
        <taxon>Neoptera</taxon>
        <taxon>Endopterygota</taxon>
        <taxon>Diptera</taxon>
        <taxon>Nematocera</taxon>
        <taxon>Chironomoidea</taxon>
        <taxon>Chironomidae</taxon>
        <taxon>Chironominae</taxon>
        <taxon>Chironomus</taxon>
    </lineage>
</organism>
<dbReference type="Proteomes" id="UP001153620">
    <property type="component" value="Chromosome 2"/>
</dbReference>
<dbReference type="GO" id="GO:0005886">
    <property type="term" value="C:plasma membrane"/>
    <property type="evidence" value="ECO:0007669"/>
    <property type="project" value="UniProtKB-SubCell"/>
</dbReference>
<keyword evidence="12" id="KW-0325">Glycoprotein</keyword>
<evidence type="ECO:0000313" key="15">
    <source>
        <dbReference type="EMBL" id="CAG9802895.1"/>
    </source>
</evidence>
<evidence type="ECO:0000256" key="3">
    <source>
        <dbReference type="ARBA" id="ARBA00010532"/>
    </source>
</evidence>
<dbReference type="PANTHER" id="PTHR11923:SF69">
    <property type="entry name" value="SENSORY NEURON MEMBRANE PROTEIN 1"/>
    <property type="match status" value="1"/>
</dbReference>
<feature type="transmembrane region" description="Helical" evidence="14">
    <location>
        <begin position="455"/>
        <end position="481"/>
    </location>
</feature>
<comment type="similarity">
    <text evidence="3">Belongs to the CD36 family.</text>
</comment>
<keyword evidence="7" id="KW-0552">Olfaction</keyword>
<evidence type="ECO:0000256" key="13">
    <source>
        <dbReference type="ARBA" id="ARBA00040646"/>
    </source>
</evidence>
<dbReference type="OrthoDB" id="10024078at2759"/>
<keyword evidence="11" id="KW-0675">Receptor</keyword>